<feature type="region of interest" description="Disordered" evidence="1">
    <location>
        <begin position="1"/>
        <end position="48"/>
    </location>
</feature>
<name>A5B5X6_VITVI</name>
<evidence type="ECO:0000256" key="1">
    <source>
        <dbReference type="SAM" id="MobiDB-lite"/>
    </source>
</evidence>
<dbReference type="AlphaFoldDB" id="A5B5X6"/>
<accession>A5B5X6</accession>
<reference evidence="2" key="1">
    <citation type="journal article" date="2007" name="PLoS ONE">
        <title>The first genome sequence of an elite grapevine cultivar (Pinot noir Vitis vinifera L.): coping with a highly heterozygous genome.</title>
        <authorList>
            <person name="Velasco R."/>
            <person name="Zharkikh A."/>
            <person name="Troggio M."/>
            <person name="Cartwright D.A."/>
            <person name="Cestaro A."/>
            <person name="Pruss D."/>
            <person name="Pindo M."/>
            <person name="FitzGerald L.M."/>
            <person name="Vezzulli S."/>
            <person name="Reid J."/>
            <person name="Malacarne G."/>
            <person name="Iliev D."/>
            <person name="Coppola G."/>
            <person name="Wardell B."/>
            <person name="Micheletti D."/>
            <person name="Macalma T."/>
            <person name="Facci M."/>
            <person name="Mitchell J.T."/>
            <person name="Perazzolli M."/>
            <person name="Eldredge G."/>
            <person name="Gatto P."/>
            <person name="Oyzerski R."/>
            <person name="Moretto M."/>
            <person name="Gutin N."/>
            <person name="Stefanini M."/>
            <person name="Chen Y."/>
            <person name="Segala C."/>
            <person name="Davenport C."/>
            <person name="Dematte L."/>
            <person name="Mraz A."/>
            <person name="Battilana J."/>
            <person name="Stormo K."/>
            <person name="Costa F."/>
            <person name="Tao Q."/>
            <person name="Si-Ammour A."/>
            <person name="Harkins T."/>
            <person name="Lackey A."/>
            <person name="Perbost C."/>
            <person name="Taillon B."/>
            <person name="Stella A."/>
            <person name="Solovyev V."/>
            <person name="Fawcett J.A."/>
            <person name="Sterck L."/>
            <person name="Vandepoele K."/>
            <person name="Grando S.M."/>
            <person name="Toppo S."/>
            <person name="Moser C."/>
            <person name="Lanchbury J."/>
            <person name="Bogden R."/>
            <person name="Skolnick M."/>
            <person name="Sgaramella V."/>
            <person name="Bhatnagar S.K."/>
            <person name="Fontana P."/>
            <person name="Gutin A."/>
            <person name="Van de Peer Y."/>
            <person name="Salamini F."/>
            <person name="Viola R."/>
        </authorList>
    </citation>
    <scope>NUCLEOTIDE SEQUENCE</scope>
</reference>
<evidence type="ECO:0000313" key="2">
    <source>
        <dbReference type="EMBL" id="CAN72035.1"/>
    </source>
</evidence>
<protein>
    <submittedName>
        <fullName evidence="2">Uncharacterized protein</fullName>
    </submittedName>
</protein>
<organism evidence="2">
    <name type="scientific">Vitis vinifera</name>
    <name type="common">Grape</name>
    <dbReference type="NCBI Taxonomy" id="29760"/>
    <lineage>
        <taxon>Eukaryota</taxon>
        <taxon>Viridiplantae</taxon>
        <taxon>Streptophyta</taxon>
        <taxon>Embryophyta</taxon>
        <taxon>Tracheophyta</taxon>
        <taxon>Spermatophyta</taxon>
        <taxon>Magnoliopsida</taxon>
        <taxon>eudicotyledons</taxon>
        <taxon>Gunneridae</taxon>
        <taxon>Pentapetalae</taxon>
        <taxon>rosids</taxon>
        <taxon>Vitales</taxon>
        <taxon>Vitaceae</taxon>
        <taxon>Viteae</taxon>
        <taxon>Vitis</taxon>
    </lineage>
</organism>
<sequence length="276" mass="30625">MHVEARTKARFDRSTTPKTTRPTTTPPHPRAASLTLSPTRPPSLRVWDDDPRVDLSRSEFAPRDTRCRSPITRLEMPQILWFVDQLPEFDCRMASHTYVIDQWTRVIHSRSQLTTHGTRRKRALHVVPLPSTAESPLPPTPTFDTSLLVLPILFPPPLLSAPEPVVPISTPVVPVSNIPRPSQPQVADAIPSTLSIMAHLNTLQELFVSMDSRIDACLSKMKTRMDDLTFFNGGEAITSILEITDQATTPISEDIDQVATPVLEEIDGVVVPIIGA</sequence>
<proteinExistence type="predicted"/>
<gene>
    <name evidence="2" type="ORF">VITISV_007079</name>
</gene>
<dbReference type="EMBL" id="AM447728">
    <property type="protein sequence ID" value="CAN72035.1"/>
    <property type="molecule type" value="Genomic_DNA"/>
</dbReference>
<feature type="compositionally biased region" description="Basic and acidic residues" evidence="1">
    <location>
        <begin position="1"/>
        <end position="15"/>
    </location>
</feature>